<feature type="compositionally biased region" description="Basic and acidic residues" evidence="5">
    <location>
        <begin position="240"/>
        <end position="250"/>
    </location>
</feature>
<evidence type="ECO:0000313" key="7">
    <source>
        <dbReference type="Proteomes" id="UP000695022"/>
    </source>
</evidence>
<evidence type="ECO:0000256" key="4">
    <source>
        <dbReference type="PROSITE-ProRule" id="PRU00509"/>
    </source>
</evidence>
<protein>
    <submittedName>
        <fullName evidence="8">Histone-lysine N-methyltransferase 2A-like</fullName>
    </submittedName>
</protein>
<feature type="region of interest" description="Disordered" evidence="5">
    <location>
        <begin position="233"/>
        <end position="275"/>
    </location>
</feature>
<feature type="compositionally biased region" description="Basic and acidic residues" evidence="5">
    <location>
        <begin position="1"/>
        <end position="10"/>
    </location>
</feature>
<keyword evidence="1" id="KW-0479">Metal-binding</keyword>
<gene>
    <name evidence="8" type="primary">LOC106809516</name>
</gene>
<dbReference type="RefSeq" id="XP_014668096.1">
    <property type="nucleotide sequence ID" value="XM_014812610.1"/>
</dbReference>
<dbReference type="GeneID" id="106809516"/>
<feature type="region of interest" description="Disordered" evidence="5">
    <location>
        <begin position="1"/>
        <end position="98"/>
    </location>
</feature>
<dbReference type="PROSITE" id="PS51058">
    <property type="entry name" value="ZF_CXXC"/>
    <property type="match status" value="1"/>
</dbReference>
<evidence type="ECO:0000256" key="3">
    <source>
        <dbReference type="ARBA" id="ARBA00022833"/>
    </source>
</evidence>
<evidence type="ECO:0000256" key="5">
    <source>
        <dbReference type="SAM" id="MobiDB-lite"/>
    </source>
</evidence>
<feature type="domain" description="CXXC-type" evidence="6">
    <location>
        <begin position="277"/>
        <end position="323"/>
    </location>
</feature>
<dbReference type="InterPro" id="IPR002857">
    <property type="entry name" value="Znf_CXXC"/>
</dbReference>
<dbReference type="Pfam" id="PF02008">
    <property type="entry name" value="zf-CXXC"/>
    <property type="match status" value="1"/>
</dbReference>
<evidence type="ECO:0000259" key="6">
    <source>
        <dbReference type="PROSITE" id="PS51058"/>
    </source>
</evidence>
<keyword evidence="3" id="KW-0862">Zinc</keyword>
<keyword evidence="7" id="KW-1185">Reference proteome</keyword>
<proteinExistence type="predicted"/>
<evidence type="ECO:0000256" key="1">
    <source>
        <dbReference type="ARBA" id="ARBA00022723"/>
    </source>
</evidence>
<sequence>MKERDVKQEEQQEEGLLSSQTAGTEEEASAGKKRKRKSQKDLSSGEAAKEEEEKKARGKNNAISTDNAAETPPDGATNVKQEVDDAAEVDAATRRRPQMRAMLLVKDSSLLNMKLADALKRRAIQAQKGVAQKGVGKQRRRKPLLLPPKKQKLQVAPPASGEDAVRSSTRIQARIVRHFEKMRSNAGEEAEDEDAEEGRSPTKAECQGPRIKHVARRMEVALGKPAMAEATTLHLSALPDDEKTNLRSSDDSDDEWSVAGKPKKKAGSVGSATPRSTRFRRIRCGRCLPCCRKDCRTCPPCIDMSKYGGRGVYKKGCKLRICEKPQFGRDIKDGVAKGMTISAAVKKVRGKAYKHNKLQMEPQVALSKRSEA</sequence>
<accession>A0ABM1E7C5</accession>
<reference evidence="8" key="1">
    <citation type="submission" date="2025-08" db="UniProtKB">
        <authorList>
            <consortium name="RefSeq"/>
        </authorList>
    </citation>
    <scope>IDENTIFICATION</scope>
</reference>
<keyword evidence="2 4" id="KW-0863">Zinc-finger</keyword>
<dbReference type="Proteomes" id="UP000695022">
    <property type="component" value="Unplaced"/>
</dbReference>
<feature type="region of interest" description="Disordered" evidence="5">
    <location>
        <begin position="182"/>
        <end position="209"/>
    </location>
</feature>
<name>A0ABM1E7C5_PRICU</name>
<feature type="region of interest" description="Disordered" evidence="5">
    <location>
        <begin position="127"/>
        <end position="169"/>
    </location>
</feature>
<evidence type="ECO:0000313" key="8">
    <source>
        <dbReference type="RefSeq" id="XP_014668096.1"/>
    </source>
</evidence>
<organism evidence="7 8">
    <name type="scientific">Priapulus caudatus</name>
    <name type="common">Priapulid worm</name>
    <dbReference type="NCBI Taxonomy" id="37621"/>
    <lineage>
        <taxon>Eukaryota</taxon>
        <taxon>Metazoa</taxon>
        <taxon>Ecdysozoa</taxon>
        <taxon>Scalidophora</taxon>
        <taxon>Priapulida</taxon>
        <taxon>Priapulimorpha</taxon>
        <taxon>Priapulimorphida</taxon>
        <taxon>Priapulidae</taxon>
        <taxon>Priapulus</taxon>
    </lineage>
</organism>
<evidence type="ECO:0000256" key="2">
    <source>
        <dbReference type="ARBA" id="ARBA00022771"/>
    </source>
</evidence>